<dbReference type="PANTHER" id="PTHR12271">
    <property type="entry name" value="POLY A POLYMERASE CID PAP -RELATED"/>
    <property type="match status" value="1"/>
</dbReference>
<evidence type="ECO:0000256" key="1">
    <source>
        <dbReference type="ARBA" id="ARBA00001936"/>
    </source>
</evidence>
<dbReference type="InterPro" id="IPR054708">
    <property type="entry name" value="MTPAP-like_central"/>
</dbReference>
<dbReference type="GO" id="GO:0010605">
    <property type="term" value="P:negative regulation of macromolecule metabolic process"/>
    <property type="evidence" value="ECO:0007669"/>
    <property type="project" value="UniProtKB-ARBA"/>
</dbReference>
<keyword evidence="12" id="KW-1185">Reference proteome</keyword>
<feature type="compositionally biased region" description="Low complexity" evidence="8">
    <location>
        <begin position="620"/>
        <end position="630"/>
    </location>
</feature>
<dbReference type="OrthoDB" id="2274644at2759"/>
<evidence type="ECO:0000256" key="2">
    <source>
        <dbReference type="ARBA" id="ARBA00001946"/>
    </source>
</evidence>
<dbReference type="RefSeq" id="XP_030992807.1">
    <property type="nucleotide sequence ID" value="XM_031142758.1"/>
</dbReference>
<feature type="compositionally biased region" description="Polar residues" evidence="8">
    <location>
        <begin position="1028"/>
        <end position="1042"/>
    </location>
</feature>
<evidence type="ECO:0000313" key="12">
    <source>
        <dbReference type="Proteomes" id="UP000319257"/>
    </source>
</evidence>
<evidence type="ECO:0000259" key="9">
    <source>
        <dbReference type="Pfam" id="PF03828"/>
    </source>
</evidence>
<keyword evidence="7" id="KW-0460">Magnesium</keyword>
<sequence length="1279" mass="140156">MDSQSTTTEIKHHYPPTTPWSSSSRVSSASSTPGHKSLPDKPASYQPQSHLDLLPILFPQHYQAQLLNYNRLISPGRGGGGGLTTPPLPPVVSAPHIQAAPRARSVSKASNKDSQNGKPSGASSNCHGSRVNKNADKSDRAVTMAKDKTSKVPPKQGDTAQSLSARPLAHRASQNAPTQTSSVPSTPHQHARNHSIFPESHETSPTATQNHSPRSAYSETNSTLPSLRPLPPRLGGCKFETALVRGRRRMPYSLGTDRLEKSDLGKIKSKLSEDEERKLTTDMRELYDRLKPTEESRQNRNQFVSKLEKIFNEEWPGHNIGVHLFGSSGNKLYSDDSDVDICITTDWKDLENVCMIAELLAKRGMEKVVCVSSAKVPIVKIWDPELKLACDMNVNNTLALENTRMVLTTGQGGESSMMQARPLIETEPLEASVMLTPHSAFGGTLSSYTWICMIICFLQLRKPPVLPALHQRPHQKRPAANGRQSEFADDLNKLRGFGKENKETLGELLFHFFKFYAHEFDYDKLALSVRLGKTITKTEKEWHRSINNMLCVEEPFNTVRNLGNTADDTSFRGLHMELRRAYELISEAKFDECCEQYVFPKEEERIWQKPASAPRPILLRSSSQQQQTGRSGRGNYRGGRQFHRNGNNNRRASSSVAYENNPVYTQTSLPIMTPQDLQWYQGQAPNGHYPLHGDIINSALSALQIQEQTLRFQLYTQYTHSQAYAQQQALQHAQRMQGGASSQSGDRSRTNSFDNPPLTAPIRPELYMYPMAVQQAPYFTHAGQGTSFTTYPSSPSTTNGAPEFRRSLHRSSVATDASAPSSTGTLRSQSQPASRSSMPSIPMIPGYPGITGPNGMPVYPTRHASGGGPLPSFIPDESGDSETEAGQTGAITESPTEEESTRYVGYYVTETTPTQQTMPIPNAIPPFADVGQGRRRLSTDQLPQTILDRRMRRASRSPSPLGHSRAFSMGTNSAPLSSAPFAPVGNTLLKEPQKPIVVNGTLGGSARQPSVSGSVASEDIGPYDNPLHISQSPSVNGSSFEQAGSFPASGSDHSPPYPDRPLVVNGSSSASATPQTPQDYQSFNQRMAYMGFTPSPYGVMPGPALNGMTQVSPMSRQRAVSRQQQNGIAPLDLAVADHFSPEMQHLSPVYETRTPSPTVTRRFDGQATNGTPTPVPAGGHQDGQLHKDTPKSQQKTSPTEMHAKNEHQSHHGHQKHHPRVNGIASRENGHVRAAKSESDHASGWQKPKSRRKGGDAKNAASNQSHGETPPKNDAERKGG</sequence>
<feature type="compositionally biased region" description="Polar residues" evidence="8">
    <location>
        <begin position="107"/>
        <end position="127"/>
    </location>
</feature>
<evidence type="ECO:0000256" key="6">
    <source>
        <dbReference type="ARBA" id="ARBA00022723"/>
    </source>
</evidence>
<dbReference type="EMBL" id="SKBQ01000050">
    <property type="protein sequence ID" value="TPX11096.1"/>
    <property type="molecule type" value="Genomic_DNA"/>
</dbReference>
<evidence type="ECO:0000256" key="3">
    <source>
        <dbReference type="ARBA" id="ARBA00008593"/>
    </source>
</evidence>
<feature type="compositionally biased region" description="Basic and acidic residues" evidence="8">
    <location>
        <begin position="1227"/>
        <end position="1240"/>
    </location>
</feature>
<reference evidence="11 12" key="1">
    <citation type="submission" date="2019-06" db="EMBL/GenBank/DDBJ databases">
        <title>Draft genome sequence of the filamentous fungus Phialemoniopsis curvata isolated from diesel fuel.</title>
        <authorList>
            <person name="Varaljay V.A."/>
            <person name="Lyon W.J."/>
            <person name="Crouch A.L."/>
            <person name="Drake C.E."/>
            <person name="Hollomon J.M."/>
            <person name="Nadeau L.J."/>
            <person name="Nunn H.S."/>
            <person name="Stevenson B.S."/>
            <person name="Bojanowski C.L."/>
            <person name="Crookes-Goodson W.J."/>
        </authorList>
    </citation>
    <scope>NUCLEOTIDE SEQUENCE [LARGE SCALE GENOMIC DNA]</scope>
    <source>
        <strain evidence="11 12">D216</strain>
    </source>
</reference>
<feature type="region of interest" description="Disordered" evidence="8">
    <location>
        <begin position="617"/>
        <end position="657"/>
    </location>
</feature>
<dbReference type="Pfam" id="PF22600">
    <property type="entry name" value="MTPAP-like_central"/>
    <property type="match status" value="1"/>
</dbReference>
<dbReference type="EC" id="2.7.7.19" evidence="4"/>
<dbReference type="InParanoid" id="A0A507AWI0"/>
<dbReference type="InterPro" id="IPR043519">
    <property type="entry name" value="NT_sf"/>
</dbReference>
<feature type="compositionally biased region" description="Basic and acidic residues" evidence="8">
    <location>
        <begin position="133"/>
        <end position="150"/>
    </location>
</feature>
<dbReference type="SUPFAM" id="SSF81301">
    <property type="entry name" value="Nucleotidyltransferase"/>
    <property type="match status" value="1"/>
</dbReference>
<dbReference type="STRING" id="1093900.A0A507AWI0"/>
<comment type="similarity">
    <text evidence="3">Belongs to the DNA polymerase type-B-like family.</text>
</comment>
<comment type="cofactor">
    <cofactor evidence="2">
        <name>Mg(2+)</name>
        <dbReference type="ChEBI" id="CHEBI:18420"/>
    </cofactor>
</comment>
<feature type="compositionally biased region" description="Low complexity" evidence="8">
    <location>
        <begin position="19"/>
        <end position="33"/>
    </location>
</feature>
<comment type="cofactor">
    <cofactor evidence="1">
        <name>Mn(2+)</name>
        <dbReference type="ChEBI" id="CHEBI:29035"/>
    </cofactor>
</comment>
<dbReference type="Proteomes" id="UP000319257">
    <property type="component" value="Unassembled WGS sequence"/>
</dbReference>
<dbReference type="GO" id="GO:0031123">
    <property type="term" value="P:RNA 3'-end processing"/>
    <property type="evidence" value="ECO:0007669"/>
    <property type="project" value="TreeGrafter"/>
</dbReference>
<feature type="region of interest" description="Disordered" evidence="8">
    <location>
        <begin position="98"/>
        <end position="236"/>
    </location>
</feature>
<accession>A0A507AWI0</accession>
<organism evidence="11 12">
    <name type="scientific">Thyridium curvatum</name>
    <dbReference type="NCBI Taxonomy" id="1093900"/>
    <lineage>
        <taxon>Eukaryota</taxon>
        <taxon>Fungi</taxon>
        <taxon>Dikarya</taxon>
        <taxon>Ascomycota</taxon>
        <taxon>Pezizomycotina</taxon>
        <taxon>Sordariomycetes</taxon>
        <taxon>Sordariomycetidae</taxon>
        <taxon>Thyridiales</taxon>
        <taxon>Thyridiaceae</taxon>
        <taxon>Thyridium</taxon>
    </lineage>
</organism>
<comment type="caution">
    <text evidence="11">The sequence shown here is derived from an EMBL/GenBank/DDBJ whole genome shotgun (WGS) entry which is preliminary data.</text>
</comment>
<feature type="compositionally biased region" description="Basic and acidic residues" evidence="8">
    <location>
        <begin position="1268"/>
        <end position="1279"/>
    </location>
</feature>
<evidence type="ECO:0000256" key="5">
    <source>
        <dbReference type="ARBA" id="ARBA00022679"/>
    </source>
</evidence>
<feature type="domain" description="Poly(A) RNA polymerase mitochondrial-like central palm" evidence="10">
    <location>
        <begin position="279"/>
        <end position="407"/>
    </location>
</feature>
<dbReference type="AlphaFoldDB" id="A0A507AWI0"/>
<keyword evidence="5" id="KW-0808">Transferase</keyword>
<feature type="region of interest" description="Disordered" evidence="8">
    <location>
        <begin position="1150"/>
        <end position="1279"/>
    </location>
</feature>
<feature type="compositionally biased region" description="Polar residues" evidence="8">
    <location>
        <begin position="203"/>
        <end position="223"/>
    </location>
</feature>
<dbReference type="GeneID" id="41975404"/>
<name>A0A507AWI0_9PEZI</name>
<keyword evidence="6" id="KW-0479">Metal-binding</keyword>
<dbReference type="SUPFAM" id="SSF81631">
    <property type="entry name" value="PAP/OAS1 substrate-binding domain"/>
    <property type="match status" value="1"/>
</dbReference>
<dbReference type="Gene3D" id="3.30.460.10">
    <property type="entry name" value="Beta Polymerase, domain 2"/>
    <property type="match status" value="1"/>
</dbReference>
<gene>
    <name evidence="11" type="ORF">E0L32_007957</name>
</gene>
<dbReference type="CDD" id="cd05402">
    <property type="entry name" value="NT_PAP_TUTase"/>
    <property type="match status" value="1"/>
</dbReference>
<evidence type="ECO:0000259" key="10">
    <source>
        <dbReference type="Pfam" id="PF22600"/>
    </source>
</evidence>
<evidence type="ECO:0000256" key="8">
    <source>
        <dbReference type="SAM" id="MobiDB-lite"/>
    </source>
</evidence>
<evidence type="ECO:0000256" key="4">
    <source>
        <dbReference type="ARBA" id="ARBA00012388"/>
    </source>
</evidence>
<feature type="compositionally biased region" description="Polar residues" evidence="8">
    <location>
        <begin position="739"/>
        <end position="754"/>
    </location>
</feature>
<feature type="domain" description="PAP-associated" evidence="9">
    <location>
        <begin position="504"/>
        <end position="558"/>
    </location>
</feature>
<feature type="compositionally biased region" description="Basic residues" evidence="8">
    <location>
        <begin position="1210"/>
        <end position="1219"/>
    </location>
</feature>
<evidence type="ECO:0000256" key="7">
    <source>
        <dbReference type="ARBA" id="ARBA00022842"/>
    </source>
</evidence>
<feature type="region of interest" description="Disordered" evidence="8">
    <location>
        <begin position="1"/>
        <end position="47"/>
    </location>
</feature>
<dbReference type="Pfam" id="PF03828">
    <property type="entry name" value="PAP_assoc"/>
    <property type="match status" value="1"/>
</dbReference>
<dbReference type="Gene3D" id="1.10.1410.10">
    <property type="match status" value="1"/>
</dbReference>
<protein>
    <recommendedName>
        <fullName evidence="4">polynucleotide adenylyltransferase</fullName>
        <ecNumber evidence="4">2.7.7.19</ecNumber>
    </recommendedName>
</protein>
<feature type="compositionally biased region" description="Low complexity" evidence="8">
    <location>
        <begin position="644"/>
        <end position="655"/>
    </location>
</feature>
<feature type="region of interest" description="Disordered" evidence="8">
    <location>
        <begin position="808"/>
        <end position="900"/>
    </location>
</feature>
<feature type="compositionally biased region" description="Polar residues" evidence="8">
    <location>
        <begin position="1065"/>
        <end position="1078"/>
    </location>
</feature>
<proteinExistence type="inferred from homology"/>
<feature type="compositionally biased region" description="Polar residues" evidence="8">
    <location>
        <begin position="172"/>
        <end position="188"/>
    </location>
</feature>
<dbReference type="GO" id="GO:1990817">
    <property type="term" value="F:poly(A) RNA polymerase activity"/>
    <property type="evidence" value="ECO:0007669"/>
    <property type="project" value="UniProtKB-EC"/>
</dbReference>
<feature type="compositionally biased region" description="Polar residues" evidence="8">
    <location>
        <begin position="884"/>
        <end position="894"/>
    </location>
</feature>
<dbReference type="GO" id="GO:0046872">
    <property type="term" value="F:metal ion binding"/>
    <property type="evidence" value="ECO:0007669"/>
    <property type="project" value="UniProtKB-KW"/>
</dbReference>
<feature type="compositionally biased region" description="Polar residues" evidence="8">
    <location>
        <begin position="810"/>
        <end position="835"/>
    </location>
</feature>
<feature type="region of interest" description="Disordered" evidence="8">
    <location>
        <begin position="729"/>
        <end position="759"/>
    </location>
</feature>
<evidence type="ECO:0000313" key="11">
    <source>
        <dbReference type="EMBL" id="TPX11096.1"/>
    </source>
</evidence>
<dbReference type="InterPro" id="IPR002058">
    <property type="entry name" value="PAP_assoc"/>
</dbReference>
<feature type="region of interest" description="Disordered" evidence="8">
    <location>
        <begin position="999"/>
        <end position="1078"/>
    </location>
</feature>
<dbReference type="PANTHER" id="PTHR12271:SF113">
    <property type="entry name" value="POLY(A) RNA POLYMERASE CID11"/>
    <property type="match status" value="1"/>
</dbReference>